<name>S7ZBX4_PENO1</name>
<organism evidence="1 2">
    <name type="scientific">Penicillium oxalicum (strain 114-2 / CGMCC 5302)</name>
    <name type="common">Penicillium decumbens</name>
    <dbReference type="NCBI Taxonomy" id="933388"/>
    <lineage>
        <taxon>Eukaryota</taxon>
        <taxon>Fungi</taxon>
        <taxon>Dikarya</taxon>
        <taxon>Ascomycota</taxon>
        <taxon>Pezizomycotina</taxon>
        <taxon>Eurotiomycetes</taxon>
        <taxon>Eurotiomycetidae</taxon>
        <taxon>Eurotiales</taxon>
        <taxon>Aspergillaceae</taxon>
        <taxon>Penicillium</taxon>
    </lineage>
</organism>
<dbReference type="Proteomes" id="UP000019376">
    <property type="component" value="Unassembled WGS sequence"/>
</dbReference>
<dbReference type="AlphaFoldDB" id="S7ZBX4"/>
<proteinExistence type="predicted"/>
<reference evidence="1 2" key="1">
    <citation type="journal article" date="2013" name="PLoS ONE">
        <title>Genomic and secretomic analyses reveal unique features of the lignocellulolytic enzyme system of Penicillium decumbens.</title>
        <authorList>
            <person name="Liu G."/>
            <person name="Zhang L."/>
            <person name="Wei X."/>
            <person name="Zou G."/>
            <person name="Qin Y."/>
            <person name="Ma L."/>
            <person name="Li J."/>
            <person name="Zheng H."/>
            <person name="Wang S."/>
            <person name="Wang C."/>
            <person name="Xun L."/>
            <person name="Zhao G.-P."/>
            <person name="Zhou Z."/>
            <person name="Qu Y."/>
        </authorList>
    </citation>
    <scope>NUCLEOTIDE SEQUENCE [LARGE SCALE GENOMIC DNA]</scope>
    <source>
        <strain evidence="2">114-2 / CGMCC 5302</strain>
    </source>
</reference>
<keyword evidence="2" id="KW-1185">Reference proteome</keyword>
<dbReference type="PhylomeDB" id="S7ZBX4"/>
<dbReference type="EMBL" id="KB644410">
    <property type="protein sequence ID" value="EPS27739.1"/>
    <property type="molecule type" value="Genomic_DNA"/>
</dbReference>
<evidence type="ECO:0000313" key="1">
    <source>
        <dbReference type="EMBL" id="EPS27739.1"/>
    </source>
</evidence>
<protein>
    <submittedName>
        <fullName evidence="1">Uncharacterized protein</fullName>
    </submittedName>
</protein>
<gene>
    <name evidence="1" type="ORF">PDE_02683</name>
</gene>
<accession>S7ZBX4</accession>
<dbReference type="HOGENOM" id="CLU_058490_0_0_1"/>
<sequence length="308" mass="33556">MAANNTSELAILDTSRLVAIAKVDSAMTSPNFDGFDPEFDNFDVVCQKEAIGSSARAMRAILNQLRARPGLVTTYAKFTNVPPEIAELKLSKGCRQLYDAGNRYLLITVPGVPHERAVGQFQTFLTLSLEAAGIVLLVVNGVSGRVEGTQSSKEPDGSWFPKSIPPGRSRTWPSVVLEVGVSESRKKLRADATWWLANSQGEVNIVILISINRTIAEVIFESVVLEQPPIYMRNGRRQYRPHTRQSIKVTRLPGGAGQPVTTVPSTSPLTITIEEIMCRPPNPTEANPVIPISLLEAIAGDIWDAQGL</sequence>
<evidence type="ECO:0000313" key="2">
    <source>
        <dbReference type="Proteomes" id="UP000019376"/>
    </source>
</evidence>
<dbReference type="OrthoDB" id="76567at2759"/>